<reference evidence="1" key="2">
    <citation type="submission" date="2020-06" db="EMBL/GenBank/DDBJ databases">
        <title>Helianthus annuus Genome sequencing and assembly Release 2.</title>
        <authorList>
            <person name="Gouzy J."/>
            <person name="Langlade N."/>
            <person name="Munos S."/>
        </authorList>
    </citation>
    <scope>NUCLEOTIDE SEQUENCE</scope>
    <source>
        <tissue evidence="1">Leaves</tissue>
    </source>
</reference>
<reference evidence="1" key="1">
    <citation type="journal article" date="2017" name="Nature">
        <title>The sunflower genome provides insights into oil metabolism, flowering and Asterid evolution.</title>
        <authorList>
            <person name="Badouin H."/>
            <person name="Gouzy J."/>
            <person name="Grassa C.J."/>
            <person name="Murat F."/>
            <person name="Staton S.E."/>
            <person name="Cottret L."/>
            <person name="Lelandais-Briere C."/>
            <person name="Owens G.L."/>
            <person name="Carrere S."/>
            <person name="Mayjonade B."/>
            <person name="Legrand L."/>
            <person name="Gill N."/>
            <person name="Kane N.C."/>
            <person name="Bowers J.E."/>
            <person name="Hubner S."/>
            <person name="Bellec A."/>
            <person name="Berard A."/>
            <person name="Berges H."/>
            <person name="Blanchet N."/>
            <person name="Boniface M.C."/>
            <person name="Brunel D."/>
            <person name="Catrice O."/>
            <person name="Chaidir N."/>
            <person name="Claudel C."/>
            <person name="Donnadieu C."/>
            <person name="Faraut T."/>
            <person name="Fievet G."/>
            <person name="Helmstetter N."/>
            <person name="King M."/>
            <person name="Knapp S.J."/>
            <person name="Lai Z."/>
            <person name="Le Paslier M.C."/>
            <person name="Lippi Y."/>
            <person name="Lorenzon L."/>
            <person name="Mandel J.R."/>
            <person name="Marage G."/>
            <person name="Marchand G."/>
            <person name="Marquand E."/>
            <person name="Bret-Mestries E."/>
            <person name="Morien E."/>
            <person name="Nambeesan S."/>
            <person name="Nguyen T."/>
            <person name="Pegot-Espagnet P."/>
            <person name="Pouilly N."/>
            <person name="Raftis F."/>
            <person name="Sallet E."/>
            <person name="Schiex T."/>
            <person name="Thomas J."/>
            <person name="Vandecasteele C."/>
            <person name="Vares D."/>
            <person name="Vear F."/>
            <person name="Vautrin S."/>
            <person name="Crespi M."/>
            <person name="Mangin B."/>
            <person name="Burke J.M."/>
            <person name="Salse J."/>
            <person name="Munos S."/>
            <person name="Vincourt P."/>
            <person name="Rieseberg L.H."/>
            <person name="Langlade N.B."/>
        </authorList>
    </citation>
    <scope>NUCLEOTIDE SEQUENCE</scope>
    <source>
        <tissue evidence="1">Leaves</tissue>
    </source>
</reference>
<gene>
    <name evidence="1" type="ORF">HanXRQr2_Chr03g0125171</name>
</gene>
<dbReference type="AlphaFoldDB" id="A0A9K3NWZ1"/>
<evidence type="ECO:0000313" key="1">
    <source>
        <dbReference type="EMBL" id="KAF5815631.1"/>
    </source>
</evidence>
<evidence type="ECO:0000313" key="2">
    <source>
        <dbReference type="Proteomes" id="UP000215914"/>
    </source>
</evidence>
<protein>
    <submittedName>
        <fullName evidence="1">Uncharacterized protein</fullName>
    </submittedName>
</protein>
<comment type="caution">
    <text evidence="1">The sequence shown here is derived from an EMBL/GenBank/DDBJ whole genome shotgun (WGS) entry which is preliminary data.</text>
</comment>
<accession>A0A9K3NWZ1</accession>
<keyword evidence="2" id="KW-1185">Reference proteome</keyword>
<dbReference type="EMBL" id="MNCJ02000318">
    <property type="protein sequence ID" value="KAF5815631.1"/>
    <property type="molecule type" value="Genomic_DNA"/>
</dbReference>
<sequence length="86" mass="10018">MVRSFASSFFRQVCKILEQIKKKQAVWEKLLQEPPSSFRDRALDHIKEQSRADDLAFSFLTDALNTVKEKMEFSSSERDKIFASSN</sequence>
<organism evidence="1 2">
    <name type="scientific">Helianthus annuus</name>
    <name type="common">Common sunflower</name>
    <dbReference type="NCBI Taxonomy" id="4232"/>
    <lineage>
        <taxon>Eukaryota</taxon>
        <taxon>Viridiplantae</taxon>
        <taxon>Streptophyta</taxon>
        <taxon>Embryophyta</taxon>
        <taxon>Tracheophyta</taxon>
        <taxon>Spermatophyta</taxon>
        <taxon>Magnoliopsida</taxon>
        <taxon>eudicotyledons</taxon>
        <taxon>Gunneridae</taxon>
        <taxon>Pentapetalae</taxon>
        <taxon>asterids</taxon>
        <taxon>campanulids</taxon>
        <taxon>Asterales</taxon>
        <taxon>Asteraceae</taxon>
        <taxon>Asteroideae</taxon>
        <taxon>Heliantheae alliance</taxon>
        <taxon>Heliantheae</taxon>
        <taxon>Helianthus</taxon>
    </lineage>
</organism>
<dbReference type="Proteomes" id="UP000215914">
    <property type="component" value="Unassembled WGS sequence"/>
</dbReference>
<name>A0A9K3NWZ1_HELAN</name>
<dbReference type="Gramene" id="mRNA:HanXRQr2_Chr03g0125171">
    <property type="protein sequence ID" value="mRNA:HanXRQr2_Chr03g0125171"/>
    <property type="gene ID" value="HanXRQr2_Chr03g0125171"/>
</dbReference>
<proteinExistence type="predicted"/>